<keyword evidence="4" id="KW-1185">Reference proteome</keyword>
<dbReference type="EMBL" id="BLLK01000022">
    <property type="protein sequence ID" value="GFH47161.1"/>
    <property type="molecule type" value="Genomic_DNA"/>
</dbReference>
<feature type="compositionally biased region" description="Basic and acidic residues" evidence="1">
    <location>
        <begin position="122"/>
        <end position="154"/>
    </location>
</feature>
<proteinExistence type="predicted"/>
<dbReference type="PANTHER" id="PTHR33418">
    <property type="entry name" value="HELICASE-ASSOCIATED"/>
    <property type="match status" value="1"/>
</dbReference>
<evidence type="ECO:0000313" key="3">
    <source>
        <dbReference type="EMBL" id="GFH47161.1"/>
    </source>
</evidence>
<feature type="compositionally biased region" description="Acidic residues" evidence="1">
    <location>
        <begin position="28"/>
        <end position="59"/>
    </location>
</feature>
<feature type="domain" description="Helicase-associated" evidence="2">
    <location>
        <begin position="216"/>
        <end position="287"/>
    </location>
</feature>
<feature type="compositionally biased region" description="Polar residues" evidence="1">
    <location>
        <begin position="185"/>
        <end position="194"/>
    </location>
</feature>
<dbReference type="AlphaFoldDB" id="A0AAD3H1T1"/>
<dbReference type="PANTHER" id="PTHR33418:SF1">
    <property type="entry name" value="HELICASE-ASSOCIATED DOMAIN-CONTAINING PROTEIN"/>
    <property type="match status" value="1"/>
</dbReference>
<organism evidence="3 4">
    <name type="scientific">Chaetoceros tenuissimus</name>
    <dbReference type="NCBI Taxonomy" id="426638"/>
    <lineage>
        <taxon>Eukaryota</taxon>
        <taxon>Sar</taxon>
        <taxon>Stramenopiles</taxon>
        <taxon>Ochrophyta</taxon>
        <taxon>Bacillariophyta</taxon>
        <taxon>Coscinodiscophyceae</taxon>
        <taxon>Chaetocerotophycidae</taxon>
        <taxon>Chaetocerotales</taxon>
        <taxon>Chaetocerotaceae</taxon>
        <taxon>Chaetoceros</taxon>
    </lineage>
</organism>
<name>A0AAD3H1T1_9STRA</name>
<feature type="domain" description="Helicase-associated" evidence="2">
    <location>
        <begin position="630"/>
        <end position="700"/>
    </location>
</feature>
<protein>
    <recommendedName>
        <fullName evidence="2">Helicase-associated domain-containing protein</fullName>
    </recommendedName>
</protein>
<evidence type="ECO:0000259" key="2">
    <source>
        <dbReference type="Pfam" id="PF03457"/>
    </source>
</evidence>
<dbReference type="InterPro" id="IPR005114">
    <property type="entry name" value="Helicase_assoc"/>
</dbReference>
<feature type="domain" description="Helicase-associated" evidence="2">
    <location>
        <begin position="293"/>
        <end position="360"/>
    </location>
</feature>
<evidence type="ECO:0000256" key="1">
    <source>
        <dbReference type="SAM" id="MobiDB-lite"/>
    </source>
</evidence>
<dbReference type="Gene3D" id="6.10.140.530">
    <property type="match status" value="5"/>
</dbReference>
<dbReference type="Proteomes" id="UP001054902">
    <property type="component" value="Unassembled WGS sequence"/>
</dbReference>
<feature type="region of interest" description="Disordered" evidence="1">
    <location>
        <begin position="1"/>
        <end position="59"/>
    </location>
</feature>
<gene>
    <name evidence="3" type="ORF">CTEN210_03636</name>
</gene>
<feature type="domain" description="Helicase-associated" evidence="2">
    <location>
        <begin position="707"/>
        <end position="775"/>
    </location>
</feature>
<dbReference type="Pfam" id="PF03457">
    <property type="entry name" value="HA"/>
    <property type="match status" value="6"/>
</dbReference>
<comment type="caution">
    <text evidence="3">The sequence shown here is derived from an EMBL/GenBank/DDBJ whole genome shotgun (WGS) entry which is preliminary data.</text>
</comment>
<sequence>MSQQQQQERELRRSSRRRNRKSYSGYFSDDDTLTEHEDDNIEEEELEEEEYEDGSDNDYIQEEQKKQVFCCKCIQESIKAGVGPCPTCRDHSVSFESLRRDEMMGRLLARYKMLQEKIQKKRIEEEKHETHKKGSLEIKETIQEESDRLTELATRRTRKKRKIESSSNENSSETNRRSERKATKQRAQVKSSSGKKVAAAPENKKRKAKSSNDVLTFNERLRCLRDFKKKYGHINVPKDCSDLSCHEGLGRWCSTMRLIRAGTCKQFSNPEFKLTQKRMKVLEDMGFRWTITQTFDEYLYELKAFKERYGHCIVPKEYKANKTLGNWCSRLRLMKSGTRPNTGNSKLTPERIKRLEKLGFRWRIKSQRSQGKMEANVVESANGNAPSDVAIKKFTRYEKALEKTIERKDQSVEEHSMNKQSEGSYDDNQTITILQKGKRKKKSMVTTLKGGNKCQTGSNANETRKRKKQKLDEMKGLTFEERLELMEEYKQIHGHCNIPKTYTENGMGSFCEHIRQSRLKRTHINGGDYELTKEMIEKLSNLGFTWKFNRSFDDNYRALLTFKQKKGHCNVTSSNYKEDPALVNWVFRIRTMRAGTGRPYTSSKTKLTKARIAKLDALGFEWAPGPSYQDEIFEDYVRDLKDYKAKHGDCYVSTKEKNNMKLGHWVSKLRRIRAGKLQPVNHQSLQLNEERIIELDRIGFQWNSLRTFDEHMDDLRQFKAKHGHCNVPYVYQEKKSLGFWVGDLRKKKFGTKADSESPDHKLTEERIAQLDKMGFNWKLRL</sequence>
<feature type="region of interest" description="Disordered" evidence="1">
    <location>
        <begin position="435"/>
        <end position="469"/>
    </location>
</feature>
<evidence type="ECO:0000313" key="4">
    <source>
        <dbReference type="Proteomes" id="UP001054902"/>
    </source>
</evidence>
<accession>A0AAD3H1T1</accession>
<reference evidence="3 4" key="1">
    <citation type="journal article" date="2021" name="Sci. Rep.">
        <title>The genome of the diatom Chaetoceros tenuissimus carries an ancient integrated fragment of an extant virus.</title>
        <authorList>
            <person name="Hongo Y."/>
            <person name="Kimura K."/>
            <person name="Takaki Y."/>
            <person name="Yoshida Y."/>
            <person name="Baba S."/>
            <person name="Kobayashi G."/>
            <person name="Nagasaki K."/>
            <person name="Hano T."/>
            <person name="Tomaru Y."/>
        </authorList>
    </citation>
    <scope>NUCLEOTIDE SEQUENCE [LARGE SCALE GENOMIC DNA]</scope>
    <source>
        <strain evidence="3 4">NIES-3715</strain>
    </source>
</reference>
<feature type="domain" description="Helicase-associated" evidence="2">
    <location>
        <begin position="550"/>
        <end position="620"/>
    </location>
</feature>
<feature type="domain" description="Helicase-associated" evidence="2">
    <location>
        <begin position="478"/>
        <end position="544"/>
    </location>
</feature>
<feature type="region of interest" description="Disordered" evidence="1">
    <location>
        <begin position="122"/>
        <end position="211"/>
    </location>
</feature>